<dbReference type="RefSeq" id="WP_072697314.1">
    <property type="nucleotide sequence ID" value="NZ_FRDI01000007.1"/>
</dbReference>
<keyword evidence="1" id="KW-0812">Transmembrane</keyword>
<gene>
    <name evidence="2" type="ORF">SAMN02745728_01625</name>
</gene>
<organism evidence="2 3">
    <name type="scientific">Desulfovibrio litoralis DSM 11393</name>
    <dbReference type="NCBI Taxonomy" id="1121455"/>
    <lineage>
        <taxon>Bacteria</taxon>
        <taxon>Pseudomonadati</taxon>
        <taxon>Thermodesulfobacteriota</taxon>
        <taxon>Desulfovibrionia</taxon>
        <taxon>Desulfovibrionales</taxon>
        <taxon>Desulfovibrionaceae</taxon>
        <taxon>Desulfovibrio</taxon>
    </lineage>
</organism>
<feature type="transmembrane region" description="Helical" evidence="1">
    <location>
        <begin position="680"/>
        <end position="700"/>
    </location>
</feature>
<dbReference type="AlphaFoldDB" id="A0A1M7T6M0"/>
<reference evidence="2 3" key="1">
    <citation type="submission" date="2016-12" db="EMBL/GenBank/DDBJ databases">
        <authorList>
            <person name="Song W.-J."/>
            <person name="Kurnit D.M."/>
        </authorList>
    </citation>
    <scope>NUCLEOTIDE SEQUENCE [LARGE SCALE GENOMIC DNA]</scope>
    <source>
        <strain evidence="2 3">DSM 11393</strain>
    </source>
</reference>
<proteinExistence type="predicted"/>
<dbReference type="Proteomes" id="UP000186469">
    <property type="component" value="Unassembled WGS sequence"/>
</dbReference>
<dbReference type="EMBL" id="FRDI01000007">
    <property type="protein sequence ID" value="SHN66358.1"/>
    <property type="molecule type" value="Genomic_DNA"/>
</dbReference>
<feature type="transmembrane region" description="Helical" evidence="1">
    <location>
        <begin position="819"/>
        <end position="840"/>
    </location>
</feature>
<keyword evidence="1" id="KW-1133">Transmembrane helix</keyword>
<feature type="transmembrane region" description="Helical" evidence="1">
    <location>
        <begin position="787"/>
        <end position="807"/>
    </location>
</feature>
<evidence type="ECO:0000313" key="3">
    <source>
        <dbReference type="Proteomes" id="UP000186469"/>
    </source>
</evidence>
<dbReference type="OrthoDB" id="5427740at2"/>
<evidence type="ECO:0000313" key="2">
    <source>
        <dbReference type="EMBL" id="SHN66358.1"/>
    </source>
</evidence>
<feature type="transmembrane region" description="Helical" evidence="1">
    <location>
        <begin position="706"/>
        <end position="734"/>
    </location>
</feature>
<name>A0A1M7T6M0_9BACT</name>
<keyword evidence="3" id="KW-1185">Reference proteome</keyword>
<dbReference type="STRING" id="1121455.SAMN02745728_01625"/>
<sequence>MSKSVFFYDAQDYELLQMVQQVLAQKKQKKFFDNDINRIKKTPKLLESGLHPHGIKELALSREIRIANSVIQLLYSLEQGKIKDRLTALKELHDEVLYSDSTNFRYNTGRVLIQIMKDLVRSFDDISDQDQNIYSEKLLRLANNFRKAVSGRRREIRALLSYYHLVEMPETWDQITFDHHVHDSNSKGRKTPTHLIMDAWIKGIRTLTVIYYNYIEVAAAQELLRAAKIININVRIGIEYRAVFYKRYISLIWELGHISEERDLIEFLNNPPVRHIMQEGKAASRYYTDHTLMLLNRYNVQHKAEIEKCYGINLELISPQEFLEFIGGGQASLLHLSELIKQKILTAFSNKLPELRNKISHNSQEENRRLRKLCDEINRLSTNDIIQNWLCTQKNSDLPNPTLPKTGDDVPELLSLSPKKLAGWINNINGKTNIILNLCSLNDADVLELLYDCEGMITHLELFNLKEYKEADLPRLQAVSDLQQAINTGSAVAIKRLTRFILQTQGDCLDEKQNSRCQHFNSILRNIPKLQDYYRDAPLMTTMGTDSIGRGRENHGMGLVFPETLPKRSQKYIVNSIKKNTRSLLPIKAQVYFIFKYFPANILPFGVFLTSLLRKLPGFSFFAYRKIHEWKSKLETAHYVKDKGNIATLGGNPTLVENGIYFKEPELKKFETDFQYTNTFLANIIKVSVGFLAALFSFLYTQDWWVIAWLGAPMFFAITVFRNILQSVLGGGGIKRSPLLRWNDYVSWNRICDSLFYSGLSVPLLELVIRSYILQDNFNLTVSNNPILVFSIISAANGAYITAHNIYRGLPKEAIYGNIFRSVLAVPVAMLYNFIIYNFLVLIQFNEAVLVVNYGSAVISKAASDTIAGGVEGFADAVNNLRLRRWDYNAKLKELFKCMAKLELLFPDKEVFALLLKPKELMHSLGTEASGLEKIIIVNALDLMYFWMYQPRARTMLAKLVEEMTDEERTTFAGSQLVLIREKEISRLFVDGLVGKNFSKALSFYLGFYKEYLEDMEKLTGINLHLKTKLNII</sequence>
<keyword evidence="1" id="KW-0472">Membrane</keyword>
<feature type="transmembrane region" description="Helical" evidence="1">
    <location>
        <begin position="591"/>
        <end position="613"/>
    </location>
</feature>
<protein>
    <submittedName>
        <fullName evidence="2">Uncharacterized protein</fullName>
    </submittedName>
</protein>
<accession>A0A1M7T6M0</accession>
<evidence type="ECO:0000256" key="1">
    <source>
        <dbReference type="SAM" id="Phobius"/>
    </source>
</evidence>